<dbReference type="SUPFAM" id="SSF50443">
    <property type="entry name" value="FucI/AraA C-terminal domain-like"/>
    <property type="match status" value="1"/>
</dbReference>
<dbReference type="GO" id="GO:0008736">
    <property type="term" value="F:L-fucose isomerase activity"/>
    <property type="evidence" value="ECO:0007669"/>
    <property type="project" value="UniProtKB-EC"/>
</dbReference>
<evidence type="ECO:0000313" key="4">
    <source>
        <dbReference type="EMBL" id="SUI68952.1"/>
    </source>
</evidence>
<dbReference type="GO" id="GO:0008790">
    <property type="term" value="F:arabinose isomerase activity"/>
    <property type="evidence" value="ECO:0007669"/>
    <property type="project" value="TreeGrafter"/>
</dbReference>
<dbReference type="EC" id="5.3.1.25" evidence="4"/>
<keyword evidence="2" id="KW-0119">Carbohydrate metabolism</keyword>
<keyword evidence="1 4" id="KW-0413">Isomerase</keyword>
<dbReference type="GO" id="GO:0042355">
    <property type="term" value="P:L-fucose catabolic process"/>
    <property type="evidence" value="ECO:0007669"/>
    <property type="project" value="TreeGrafter"/>
</dbReference>
<dbReference type="Pfam" id="PF02952">
    <property type="entry name" value="Fucose_iso_C"/>
    <property type="match status" value="1"/>
</dbReference>
<name>A0A379ZVY2_SHIFL</name>
<evidence type="ECO:0000256" key="2">
    <source>
        <dbReference type="ARBA" id="ARBA00023277"/>
    </source>
</evidence>
<sequence>MTRVNIIKGLGPVLQIAEGWSVELPKDVHDILNKRTNSTWPTTWFAPRLTGKGPFTDVYSVMANWGANHGVLTIGHVGADFITLASMLRIPVCMHNVEETKVYRPSAWAAHGMDIEGQDYRACQNYGPLYKR</sequence>
<dbReference type="GO" id="GO:0019571">
    <property type="term" value="P:D-arabinose catabolic process"/>
    <property type="evidence" value="ECO:0007669"/>
    <property type="project" value="TreeGrafter"/>
</dbReference>
<feature type="domain" description="L-fucose isomerase C-terminal" evidence="3">
    <location>
        <begin position="1"/>
        <end position="95"/>
    </location>
</feature>
<dbReference type="GO" id="GO:0030145">
    <property type="term" value="F:manganese ion binding"/>
    <property type="evidence" value="ECO:0007669"/>
    <property type="project" value="InterPro"/>
</dbReference>
<dbReference type="PANTHER" id="PTHR37840">
    <property type="entry name" value="L-FUCOSE ISOMERASE"/>
    <property type="match status" value="1"/>
</dbReference>
<dbReference type="InterPro" id="IPR038393">
    <property type="entry name" value="Fuc_iso_dom3_sf"/>
</dbReference>
<dbReference type="InterPro" id="IPR005763">
    <property type="entry name" value="Fucose_isomerase"/>
</dbReference>
<dbReference type="InterPro" id="IPR015888">
    <property type="entry name" value="Fuc_isomerase_C"/>
</dbReference>
<organism evidence="4 5">
    <name type="scientific">Shigella flexneri</name>
    <dbReference type="NCBI Taxonomy" id="623"/>
    <lineage>
        <taxon>Bacteria</taxon>
        <taxon>Pseudomonadati</taxon>
        <taxon>Pseudomonadota</taxon>
        <taxon>Gammaproteobacteria</taxon>
        <taxon>Enterobacterales</taxon>
        <taxon>Enterobacteriaceae</taxon>
        <taxon>Shigella</taxon>
    </lineage>
</organism>
<evidence type="ECO:0000313" key="5">
    <source>
        <dbReference type="Proteomes" id="UP000254880"/>
    </source>
</evidence>
<gene>
    <name evidence="4" type="primary">fucI_1</name>
    <name evidence="4" type="ORF">NCTC9783_01901</name>
</gene>
<dbReference type="Gene3D" id="3.20.14.10">
    <property type="entry name" value="L-fucose/L-arabinose isomerase, C-terminal"/>
    <property type="match status" value="1"/>
</dbReference>
<evidence type="ECO:0000256" key="1">
    <source>
        <dbReference type="ARBA" id="ARBA00023235"/>
    </source>
</evidence>
<dbReference type="PANTHER" id="PTHR37840:SF1">
    <property type="entry name" value="L-FUCOSE ISOMERASE"/>
    <property type="match status" value="1"/>
</dbReference>
<protein>
    <submittedName>
        <fullName evidence="4">L-fucose isomerase</fullName>
        <ecNumber evidence="4">5.3.1.25</ecNumber>
    </submittedName>
</protein>
<dbReference type="EMBL" id="UGYT01000001">
    <property type="protein sequence ID" value="SUI68952.1"/>
    <property type="molecule type" value="Genomic_DNA"/>
</dbReference>
<dbReference type="GO" id="GO:0005737">
    <property type="term" value="C:cytoplasm"/>
    <property type="evidence" value="ECO:0007669"/>
    <property type="project" value="InterPro"/>
</dbReference>
<evidence type="ECO:0000259" key="3">
    <source>
        <dbReference type="Pfam" id="PF02952"/>
    </source>
</evidence>
<accession>A0A379ZVY2</accession>
<proteinExistence type="predicted"/>
<dbReference type="Proteomes" id="UP000254880">
    <property type="component" value="Unassembled WGS sequence"/>
</dbReference>
<dbReference type="InterPro" id="IPR004216">
    <property type="entry name" value="Fuc/Ara_isomerase_C"/>
</dbReference>
<reference evidence="4 5" key="1">
    <citation type="submission" date="2018-06" db="EMBL/GenBank/DDBJ databases">
        <authorList>
            <consortium name="Pathogen Informatics"/>
            <person name="Doyle S."/>
        </authorList>
    </citation>
    <scope>NUCLEOTIDE SEQUENCE [LARGE SCALE GENOMIC DNA]</scope>
    <source>
        <strain evidence="4 5">NCTC9783</strain>
    </source>
</reference>
<dbReference type="AlphaFoldDB" id="A0A379ZVY2"/>